<comment type="caution">
    <text evidence="1">The sequence shown here is derived from an EMBL/GenBank/DDBJ whole genome shotgun (WGS) entry which is preliminary data.</text>
</comment>
<evidence type="ECO:0000313" key="2">
    <source>
        <dbReference type="Proteomes" id="UP001597285"/>
    </source>
</evidence>
<name>A0ABW4NMP2_9LACT</name>
<gene>
    <name evidence="1" type="ORF">ACFSBK_07510</name>
</gene>
<keyword evidence="2" id="KW-1185">Reference proteome</keyword>
<reference evidence="2" key="1">
    <citation type="journal article" date="2019" name="Int. J. Syst. Evol. Microbiol.">
        <title>The Global Catalogue of Microorganisms (GCM) 10K type strain sequencing project: providing services to taxonomists for standard genome sequencing and annotation.</title>
        <authorList>
            <consortium name="The Broad Institute Genomics Platform"/>
            <consortium name="The Broad Institute Genome Sequencing Center for Infectious Disease"/>
            <person name="Wu L."/>
            <person name="Ma J."/>
        </authorList>
    </citation>
    <scope>NUCLEOTIDE SEQUENCE [LARGE SCALE GENOMIC DNA]</scope>
    <source>
        <strain evidence="2">KCTC 42143</strain>
    </source>
</reference>
<dbReference type="Proteomes" id="UP001597285">
    <property type="component" value="Unassembled WGS sequence"/>
</dbReference>
<dbReference type="RefSeq" id="WP_058918133.1">
    <property type="nucleotide sequence ID" value="NZ_JBHSQC010000025.1"/>
</dbReference>
<dbReference type="EMBL" id="JBHUFF010000013">
    <property type="protein sequence ID" value="MFD1799698.1"/>
    <property type="molecule type" value="Genomic_DNA"/>
</dbReference>
<protein>
    <submittedName>
        <fullName evidence="1">Uncharacterized protein</fullName>
    </submittedName>
</protein>
<organism evidence="1 2">
    <name type="scientific">Carnobacterium antarcticum</name>
    <dbReference type="NCBI Taxonomy" id="2126436"/>
    <lineage>
        <taxon>Bacteria</taxon>
        <taxon>Bacillati</taxon>
        <taxon>Bacillota</taxon>
        <taxon>Bacilli</taxon>
        <taxon>Lactobacillales</taxon>
        <taxon>Carnobacteriaceae</taxon>
        <taxon>Carnobacterium</taxon>
    </lineage>
</organism>
<proteinExistence type="predicted"/>
<sequence>MSVEKIEQLRSNGFKFEEPNLLIKKLNQENDRFTTVLFVYVDDIDVVYINRYFMRGLETITEDGILKDHNQLNSNTKIDYVTTMQNLTFLKSRL</sequence>
<accession>A0ABW4NMP2</accession>
<evidence type="ECO:0000313" key="1">
    <source>
        <dbReference type="EMBL" id="MFD1799698.1"/>
    </source>
</evidence>